<dbReference type="PANTHER" id="PTHR30419:SF2">
    <property type="entry name" value="LYSR FAMILY TRANSCRIPTIONAL REGULATOR"/>
    <property type="match status" value="1"/>
</dbReference>
<evidence type="ECO:0000313" key="6">
    <source>
        <dbReference type="EMBL" id="MBR0668674.1"/>
    </source>
</evidence>
<evidence type="ECO:0000256" key="2">
    <source>
        <dbReference type="ARBA" id="ARBA00023015"/>
    </source>
</evidence>
<dbReference type="RefSeq" id="WP_211856515.1">
    <property type="nucleotide sequence ID" value="NZ_JAAGBB010000065.1"/>
</dbReference>
<dbReference type="SUPFAM" id="SSF46785">
    <property type="entry name" value="Winged helix' DNA-binding domain"/>
    <property type="match status" value="1"/>
</dbReference>
<feature type="domain" description="HTH lysR-type" evidence="5">
    <location>
        <begin position="3"/>
        <end position="60"/>
    </location>
</feature>
<dbReference type="Pfam" id="PF03466">
    <property type="entry name" value="LysR_substrate"/>
    <property type="match status" value="1"/>
</dbReference>
<dbReference type="PROSITE" id="PS50931">
    <property type="entry name" value="HTH_LYSR"/>
    <property type="match status" value="1"/>
</dbReference>
<protein>
    <submittedName>
        <fullName evidence="6">LysR family transcriptional regulator</fullName>
    </submittedName>
</protein>
<keyword evidence="7" id="KW-1185">Reference proteome</keyword>
<accession>A0ABS5F7Y4</accession>
<comment type="caution">
    <text evidence="6">The sequence shown here is derived from an EMBL/GenBank/DDBJ whole genome shotgun (WGS) entry which is preliminary data.</text>
</comment>
<dbReference type="InterPro" id="IPR036390">
    <property type="entry name" value="WH_DNA-bd_sf"/>
</dbReference>
<keyword evidence="4" id="KW-0804">Transcription</keyword>
<dbReference type="EMBL" id="JAAGBB010000065">
    <property type="protein sequence ID" value="MBR0668674.1"/>
    <property type="molecule type" value="Genomic_DNA"/>
</dbReference>
<dbReference type="InterPro" id="IPR036388">
    <property type="entry name" value="WH-like_DNA-bd_sf"/>
</dbReference>
<evidence type="ECO:0000313" key="7">
    <source>
        <dbReference type="Proteomes" id="UP001196870"/>
    </source>
</evidence>
<dbReference type="InterPro" id="IPR005119">
    <property type="entry name" value="LysR_subst-bd"/>
</dbReference>
<dbReference type="SUPFAM" id="SSF53850">
    <property type="entry name" value="Periplasmic binding protein-like II"/>
    <property type="match status" value="1"/>
</dbReference>
<dbReference type="InterPro" id="IPR050950">
    <property type="entry name" value="HTH-type_LysR_regulators"/>
</dbReference>
<evidence type="ECO:0000256" key="3">
    <source>
        <dbReference type="ARBA" id="ARBA00023125"/>
    </source>
</evidence>
<dbReference type="PANTHER" id="PTHR30419">
    <property type="entry name" value="HTH-TYPE TRANSCRIPTIONAL REGULATOR YBHD"/>
    <property type="match status" value="1"/>
</dbReference>
<evidence type="ECO:0000256" key="1">
    <source>
        <dbReference type="ARBA" id="ARBA00009437"/>
    </source>
</evidence>
<proteinExistence type="inferred from homology"/>
<keyword evidence="3" id="KW-0238">DNA-binding</keyword>
<reference evidence="7" key="1">
    <citation type="journal article" date="2021" name="Syst. Appl. Microbiol.">
        <title>Roseomonas hellenica sp. nov., isolated from roots of wild-growing Alkanna tinctoria.</title>
        <authorList>
            <person name="Rat A."/>
            <person name="Naranjo H.D."/>
            <person name="Lebbe L."/>
            <person name="Cnockaert M."/>
            <person name="Krigas N."/>
            <person name="Grigoriadou K."/>
            <person name="Maloupa E."/>
            <person name="Willems A."/>
        </authorList>
    </citation>
    <scope>NUCLEOTIDE SEQUENCE [LARGE SCALE GENOMIC DNA]</scope>
    <source>
        <strain evidence="7">LMG 31523</strain>
    </source>
</reference>
<dbReference type="Proteomes" id="UP001196870">
    <property type="component" value="Unassembled WGS sequence"/>
</dbReference>
<gene>
    <name evidence="6" type="ORF">GXW71_30260</name>
</gene>
<dbReference type="Pfam" id="PF00126">
    <property type="entry name" value="HTH_1"/>
    <property type="match status" value="1"/>
</dbReference>
<name>A0ABS5F7Y4_9PROT</name>
<keyword evidence="2" id="KW-0805">Transcription regulation</keyword>
<dbReference type="CDD" id="cd08421">
    <property type="entry name" value="PBP2_LTTR_like_1"/>
    <property type="match status" value="1"/>
</dbReference>
<comment type="similarity">
    <text evidence="1">Belongs to the LysR transcriptional regulatory family.</text>
</comment>
<organism evidence="6 7">
    <name type="scientific">Plastoroseomonas hellenica</name>
    <dbReference type="NCBI Taxonomy" id="2687306"/>
    <lineage>
        <taxon>Bacteria</taxon>
        <taxon>Pseudomonadati</taxon>
        <taxon>Pseudomonadota</taxon>
        <taxon>Alphaproteobacteria</taxon>
        <taxon>Acetobacterales</taxon>
        <taxon>Acetobacteraceae</taxon>
        <taxon>Plastoroseomonas</taxon>
    </lineage>
</organism>
<dbReference type="Gene3D" id="3.40.190.290">
    <property type="match status" value="1"/>
</dbReference>
<dbReference type="Gene3D" id="1.10.10.10">
    <property type="entry name" value="Winged helix-like DNA-binding domain superfamily/Winged helix DNA-binding domain"/>
    <property type="match status" value="1"/>
</dbReference>
<dbReference type="InterPro" id="IPR000847">
    <property type="entry name" value="LysR_HTH_N"/>
</dbReference>
<sequence length="301" mass="32727">MRFDLRDLRLFLATVEAGSITRGADRAALALASASARIKGMEETLGTPLLVRGRRGVSPSPAGRVLAYHAQAVLAQLERMRGELDDYARGLKGHVRLLANTAAVSEFLPDLLALWLVEHPNVDVDLEERPSPAIVEAVAGGQADAGIVADWAEPAGLEVLPFRLDRLVLIVPRGHVLARRRSVAFRETLDCDFVGLSEDAALQEHLARHAASARRKLRLRIRVRGFDAVCRLVGAGAGLGIVPRTAAERCHRALGIRAVPLTDPWAERRLGICVRSMVQLPAHARRLVEHLAREGLRAESG</sequence>
<evidence type="ECO:0000259" key="5">
    <source>
        <dbReference type="PROSITE" id="PS50931"/>
    </source>
</evidence>
<evidence type="ECO:0000256" key="4">
    <source>
        <dbReference type="ARBA" id="ARBA00023163"/>
    </source>
</evidence>